<evidence type="ECO:0000256" key="2">
    <source>
        <dbReference type="ARBA" id="ARBA00006555"/>
    </source>
</evidence>
<dbReference type="Gene3D" id="2.170.130.10">
    <property type="entry name" value="TonB-dependent receptor, plug domain"/>
    <property type="match status" value="1"/>
</dbReference>
<feature type="transmembrane region" description="Helical" evidence="12">
    <location>
        <begin position="249"/>
        <end position="269"/>
    </location>
</feature>
<comment type="similarity">
    <text evidence="2">Belongs to the TonB family.</text>
</comment>
<evidence type="ECO:0000256" key="8">
    <source>
        <dbReference type="ARBA" id="ARBA00022989"/>
    </source>
</evidence>
<dbReference type="EMBL" id="FXTN01000008">
    <property type="protein sequence ID" value="SMO83237.1"/>
    <property type="molecule type" value="Genomic_DNA"/>
</dbReference>
<feature type="transmembrane region" description="Helical" evidence="12">
    <location>
        <begin position="89"/>
        <end position="113"/>
    </location>
</feature>
<dbReference type="PROSITE" id="PS52015">
    <property type="entry name" value="TONB_CTD"/>
    <property type="match status" value="1"/>
</dbReference>
<dbReference type="Proteomes" id="UP000320300">
    <property type="component" value="Unassembled WGS sequence"/>
</dbReference>
<dbReference type="GO" id="GO:0015031">
    <property type="term" value="P:protein transport"/>
    <property type="evidence" value="ECO:0007669"/>
    <property type="project" value="UniProtKB-KW"/>
</dbReference>
<feature type="region of interest" description="Disordered" evidence="11">
    <location>
        <begin position="453"/>
        <end position="476"/>
    </location>
</feature>
<evidence type="ECO:0000256" key="9">
    <source>
        <dbReference type="ARBA" id="ARBA00023136"/>
    </source>
</evidence>
<dbReference type="SUPFAM" id="SSF56935">
    <property type="entry name" value="Porins"/>
    <property type="match status" value="1"/>
</dbReference>
<dbReference type="InterPro" id="IPR037066">
    <property type="entry name" value="Plug_dom_sf"/>
</dbReference>
<comment type="subcellular location">
    <subcellularLocation>
        <location evidence="1">Cell inner membrane</location>
        <topology evidence="1">Single-pass membrane protein</topology>
        <orientation evidence="1">Periplasmic side</orientation>
    </subcellularLocation>
    <subcellularLocation>
        <location evidence="10">Cell outer membrane</location>
        <topology evidence="10">Multi-pass membrane protein</topology>
    </subcellularLocation>
</comment>
<dbReference type="InterPro" id="IPR037682">
    <property type="entry name" value="TonB_C"/>
</dbReference>
<keyword evidence="8 12" id="KW-1133">Transmembrane helix</keyword>
<feature type="transmembrane region" description="Helical" evidence="12">
    <location>
        <begin position="162"/>
        <end position="181"/>
    </location>
</feature>
<keyword evidence="15" id="KW-1185">Reference proteome</keyword>
<organism evidence="14 15">
    <name type="scientific">Pedobacter westerhofensis</name>
    <dbReference type="NCBI Taxonomy" id="425512"/>
    <lineage>
        <taxon>Bacteria</taxon>
        <taxon>Pseudomonadati</taxon>
        <taxon>Bacteroidota</taxon>
        <taxon>Sphingobacteriia</taxon>
        <taxon>Sphingobacteriales</taxon>
        <taxon>Sphingobacteriaceae</taxon>
        <taxon>Pedobacter</taxon>
    </lineage>
</organism>
<dbReference type="Pfam" id="PF03544">
    <property type="entry name" value="TonB_C"/>
    <property type="match status" value="1"/>
</dbReference>
<dbReference type="InterPro" id="IPR051045">
    <property type="entry name" value="TonB-dependent_transducer"/>
</dbReference>
<keyword evidence="9 10" id="KW-0472">Membrane</keyword>
<dbReference type="InterPro" id="IPR006260">
    <property type="entry name" value="TonB/TolA_C"/>
</dbReference>
<keyword evidence="10" id="KW-0998">Cell outer membrane</keyword>
<dbReference type="NCBIfam" id="TIGR01352">
    <property type="entry name" value="tonB_Cterm"/>
    <property type="match status" value="1"/>
</dbReference>
<dbReference type="GO" id="GO:0031992">
    <property type="term" value="F:energy transducer activity"/>
    <property type="evidence" value="ECO:0007669"/>
    <property type="project" value="TreeGrafter"/>
</dbReference>
<evidence type="ECO:0000256" key="11">
    <source>
        <dbReference type="SAM" id="MobiDB-lite"/>
    </source>
</evidence>
<reference evidence="14 15" key="1">
    <citation type="submission" date="2017-05" db="EMBL/GenBank/DDBJ databases">
        <authorList>
            <person name="Varghese N."/>
            <person name="Submissions S."/>
        </authorList>
    </citation>
    <scope>NUCLEOTIDE SEQUENCE [LARGE SCALE GENOMIC DNA]</scope>
    <source>
        <strain evidence="14 15">DSM 19036</strain>
    </source>
</reference>
<keyword evidence="4" id="KW-1003">Cell membrane</keyword>
<feature type="domain" description="TonB C-terminal" evidence="13">
    <location>
        <begin position="357"/>
        <end position="453"/>
    </location>
</feature>
<feature type="transmembrane region" description="Helical" evidence="12">
    <location>
        <begin position="207"/>
        <end position="228"/>
    </location>
</feature>
<feature type="transmembrane region" description="Helical" evidence="12">
    <location>
        <begin position="36"/>
        <end position="52"/>
    </location>
</feature>
<dbReference type="AlphaFoldDB" id="A0A521EH41"/>
<dbReference type="PANTHER" id="PTHR33446">
    <property type="entry name" value="PROTEIN TONB-RELATED"/>
    <property type="match status" value="1"/>
</dbReference>
<dbReference type="PANTHER" id="PTHR33446:SF2">
    <property type="entry name" value="PROTEIN TONB"/>
    <property type="match status" value="1"/>
</dbReference>
<gene>
    <name evidence="14" type="ORF">SAMN06265348_108115</name>
</gene>
<evidence type="ECO:0000259" key="13">
    <source>
        <dbReference type="PROSITE" id="PS52015"/>
    </source>
</evidence>
<proteinExistence type="inferred from homology"/>
<evidence type="ECO:0000256" key="5">
    <source>
        <dbReference type="ARBA" id="ARBA00022519"/>
    </source>
</evidence>
<dbReference type="InterPro" id="IPR008756">
    <property type="entry name" value="Peptidase_M56"/>
</dbReference>
<keyword evidence="10" id="KW-1134">Transmembrane beta strand</keyword>
<comment type="similarity">
    <text evidence="10">Belongs to the TonB-dependent receptor family.</text>
</comment>
<dbReference type="Gene3D" id="3.30.1150.10">
    <property type="match status" value="1"/>
</dbReference>
<keyword evidence="5" id="KW-0997">Cell inner membrane</keyword>
<dbReference type="InterPro" id="IPR039426">
    <property type="entry name" value="TonB-dep_rcpt-like"/>
</dbReference>
<dbReference type="GO" id="GO:0098797">
    <property type="term" value="C:plasma membrane protein complex"/>
    <property type="evidence" value="ECO:0007669"/>
    <property type="project" value="TreeGrafter"/>
</dbReference>
<feature type="transmembrane region" description="Helical" evidence="12">
    <location>
        <begin position="6"/>
        <end position="24"/>
    </location>
</feature>
<dbReference type="GO" id="GO:0009279">
    <property type="term" value="C:cell outer membrane"/>
    <property type="evidence" value="ECO:0007669"/>
    <property type="project" value="UniProtKB-SubCell"/>
</dbReference>
<protein>
    <submittedName>
        <fullName evidence="14">TonB family C-terminal domain-containing protein</fullName>
    </submittedName>
</protein>
<evidence type="ECO:0000256" key="1">
    <source>
        <dbReference type="ARBA" id="ARBA00004383"/>
    </source>
</evidence>
<evidence type="ECO:0000256" key="10">
    <source>
        <dbReference type="PROSITE-ProRule" id="PRU01360"/>
    </source>
</evidence>
<evidence type="ECO:0000313" key="15">
    <source>
        <dbReference type="Proteomes" id="UP000320300"/>
    </source>
</evidence>
<evidence type="ECO:0000256" key="4">
    <source>
        <dbReference type="ARBA" id="ARBA00022475"/>
    </source>
</evidence>
<evidence type="ECO:0000256" key="6">
    <source>
        <dbReference type="ARBA" id="ARBA00022692"/>
    </source>
</evidence>
<dbReference type="InterPro" id="IPR012910">
    <property type="entry name" value="Plug_dom"/>
</dbReference>
<keyword evidence="3 10" id="KW-0813">Transport</keyword>
<evidence type="ECO:0000256" key="3">
    <source>
        <dbReference type="ARBA" id="ARBA00022448"/>
    </source>
</evidence>
<name>A0A521EH41_9SPHI</name>
<evidence type="ECO:0000313" key="14">
    <source>
        <dbReference type="EMBL" id="SMO83237.1"/>
    </source>
</evidence>
<dbReference type="RefSeq" id="WP_142529269.1">
    <property type="nucleotide sequence ID" value="NZ_CBCSJO010000008.1"/>
</dbReference>
<dbReference type="Pfam" id="PF07715">
    <property type="entry name" value="Plug"/>
    <property type="match status" value="1"/>
</dbReference>
<keyword evidence="6 10" id="KW-0812">Transmembrane</keyword>
<accession>A0A521EH41</accession>
<dbReference type="Pfam" id="PF05569">
    <property type="entry name" value="Peptidase_M56"/>
    <property type="match status" value="1"/>
</dbReference>
<sequence>MTWAWYLLQVNIYVVIFYAFYKVLLEKETWFMLNRIYLLSAGSLSLLIPFIKPEWISEAAINQNISISAGQLTMLVADGNTAADTSFNWGALIAAIYVGGAIFFSVFFVWRLLIVKRLIGSNSEGMAFSFLGKKVIDQNLPGQGIIHQHEDIHIRQYHTADVLYFELLGILLWCNPVIYLYKNSIKNIHEYLADEAAAQLEGDKESYAILLLCSAFNVDQSALTNSFFSKSLIKNRIYMLNKQRSTKTAILKYGLFLPLFAGMLLLSSAKISRNEEIKDLARKIPAPVPELFTTESKENPVSTDISGPAQQDTTKKKRQSKPAKIVVVAPADKTDNGANGDKVYDFVSIDTQPGFPGGMDHFYQYIAESIKYPKEALEKNVQGKVFLSYIIEKDGRLTDVKVERSLGSGTDEEALRVLKASPKWVPGTSGNQPVRVKYNIPITFALSKADTDKPNLNQAPVARPAGAKPEDGARANIRIKGPNSPILYLDGVRTSSAELNKIDPETIESMSVIKDKAALESYGPEAKNGVVLIVSKKSK</sequence>
<evidence type="ECO:0000256" key="12">
    <source>
        <dbReference type="SAM" id="Phobius"/>
    </source>
</evidence>
<keyword evidence="7" id="KW-0653">Protein transport</keyword>
<feature type="compositionally biased region" description="Polar residues" evidence="11">
    <location>
        <begin position="299"/>
        <end position="312"/>
    </location>
</feature>
<feature type="region of interest" description="Disordered" evidence="11">
    <location>
        <begin position="292"/>
        <end position="322"/>
    </location>
</feature>
<dbReference type="PROSITE" id="PS52016">
    <property type="entry name" value="TONB_DEPENDENT_REC_3"/>
    <property type="match status" value="1"/>
</dbReference>
<dbReference type="OrthoDB" id="649093at2"/>
<evidence type="ECO:0000256" key="7">
    <source>
        <dbReference type="ARBA" id="ARBA00022927"/>
    </source>
</evidence>
<dbReference type="SUPFAM" id="SSF74653">
    <property type="entry name" value="TolA/TonB C-terminal domain"/>
    <property type="match status" value="1"/>
</dbReference>
<dbReference type="GO" id="GO:0055085">
    <property type="term" value="P:transmembrane transport"/>
    <property type="evidence" value="ECO:0007669"/>
    <property type="project" value="InterPro"/>
</dbReference>